<keyword evidence="2" id="KW-0479">Metal-binding</keyword>
<dbReference type="RefSeq" id="WP_350227242.1">
    <property type="nucleotide sequence ID" value="NZ_AP027734.1"/>
</dbReference>
<organism evidence="6 7">
    <name type="scientific">Agromyces marinus</name>
    <dbReference type="NCBI Taxonomy" id="1389020"/>
    <lineage>
        <taxon>Bacteria</taxon>
        <taxon>Bacillati</taxon>
        <taxon>Actinomycetota</taxon>
        <taxon>Actinomycetes</taxon>
        <taxon>Micrococcales</taxon>
        <taxon>Microbacteriaceae</taxon>
        <taxon>Agromyces</taxon>
    </lineage>
</organism>
<evidence type="ECO:0000256" key="4">
    <source>
        <dbReference type="ARBA" id="ARBA00023295"/>
    </source>
</evidence>
<dbReference type="PANTHER" id="PTHR46017">
    <property type="entry name" value="ALPHA-MANNOSIDASE 2C1"/>
    <property type="match status" value="1"/>
</dbReference>
<sequence>MDTYNSDLSAAELDRAARQHAEKGISDQSLVPFGYGNGGGGPTREMLATARRKRDLDGSARVRMGHPEEFYDEVEHTLVDPPVWRGEMYLEFHRGTYTSQARTKLGNRRCEHLLREAELWATTAALRKGYEYPADALRRAWETVLLQQFHDILPGSSIAWVHEEAERNYALVQAQLESVVTDALNALGATTGHSESVLANAAPVSLAGIPPMSVGTPVAPAPVQATTREDGSVDLANSHLSARISADGTLSSLVDRESGREIIPPGTSGNVFELFRDTPNQWDAWDIDKSYRNTPVELGGPRSVRVEGGGVVVEREVGRSHVSQRIALVEHALEIETTVQWRESQRLLKLGFPIDVHTDHAASEVQFGHVHRPTHTNTSWDDARFETFAHRWVRLEERDFGVTIANDRTYGRDITRHPRLGGGTYSLVRESLLRAPRFPDPDADQGEHVFRHSVVAGDLQRGIAEGTG</sequence>
<dbReference type="Gene3D" id="2.70.98.30">
    <property type="entry name" value="Golgi alpha-mannosidase II, domain 4"/>
    <property type="match status" value="1"/>
</dbReference>
<dbReference type="PANTHER" id="PTHR46017:SF1">
    <property type="entry name" value="ALPHA-MANNOSIDASE 2C1"/>
    <property type="match status" value="1"/>
</dbReference>
<dbReference type="InterPro" id="IPR015341">
    <property type="entry name" value="Glyco_hydro_38_cen"/>
</dbReference>
<comment type="similarity">
    <text evidence="1">Belongs to the glycosyl hydrolase 38 family.</text>
</comment>
<dbReference type="Proteomes" id="UP001321477">
    <property type="component" value="Chromosome"/>
</dbReference>
<evidence type="ECO:0000256" key="1">
    <source>
        <dbReference type="ARBA" id="ARBA00009792"/>
    </source>
</evidence>
<evidence type="ECO:0000259" key="5">
    <source>
        <dbReference type="SMART" id="SM00872"/>
    </source>
</evidence>
<dbReference type="InterPro" id="IPR011013">
    <property type="entry name" value="Gal_mutarotase_sf_dom"/>
</dbReference>
<evidence type="ECO:0000256" key="2">
    <source>
        <dbReference type="ARBA" id="ARBA00022723"/>
    </source>
</evidence>
<dbReference type="SUPFAM" id="SSF88713">
    <property type="entry name" value="Glycoside hydrolase/deacetylase"/>
    <property type="match status" value="1"/>
</dbReference>
<evidence type="ECO:0000313" key="7">
    <source>
        <dbReference type="Proteomes" id="UP001321477"/>
    </source>
</evidence>
<dbReference type="EMBL" id="AP027734">
    <property type="protein sequence ID" value="BDZ55775.1"/>
    <property type="molecule type" value="Genomic_DNA"/>
</dbReference>
<evidence type="ECO:0000313" key="6">
    <source>
        <dbReference type="EMBL" id="BDZ55775.1"/>
    </source>
</evidence>
<gene>
    <name evidence="6" type="ORF">GCM10025870_28480</name>
</gene>
<feature type="domain" description="Glycoside hydrolase family 38 central" evidence="5">
    <location>
        <begin position="91"/>
        <end position="169"/>
    </location>
</feature>
<dbReference type="SMART" id="SM00872">
    <property type="entry name" value="Alpha-mann_mid"/>
    <property type="match status" value="1"/>
</dbReference>
<keyword evidence="3" id="KW-0378">Hydrolase</keyword>
<dbReference type="InterPro" id="IPR011682">
    <property type="entry name" value="Glyco_hydro_38_C"/>
</dbReference>
<dbReference type="Pfam" id="PF07748">
    <property type="entry name" value="Glyco_hydro_38C"/>
    <property type="match status" value="1"/>
</dbReference>
<dbReference type="InterPro" id="IPR000602">
    <property type="entry name" value="Glyco_hydro_38_N"/>
</dbReference>
<evidence type="ECO:0000256" key="3">
    <source>
        <dbReference type="ARBA" id="ARBA00022801"/>
    </source>
</evidence>
<dbReference type="Pfam" id="PF09261">
    <property type="entry name" value="Alpha-mann_mid"/>
    <property type="match status" value="1"/>
</dbReference>
<dbReference type="SUPFAM" id="SSF88688">
    <property type="entry name" value="Families 57/38 glycoside transferase middle domain"/>
    <property type="match status" value="1"/>
</dbReference>
<dbReference type="InterPro" id="IPR028995">
    <property type="entry name" value="Glyco_hydro_57/38_cen_sf"/>
</dbReference>
<dbReference type="InterPro" id="IPR011330">
    <property type="entry name" value="Glyco_hydro/deAcase_b/a-brl"/>
</dbReference>
<name>A0ABN6YIH8_9MICO</name>
<proteinExistence type="inferred from homology"/>
<keyword evidence="7" id="KW-1185">Reference proteome</keyword>
<keyword evidence="4" id="KW-0326">Glycosidase</keyword>
<dbReference type="SUPFAM" id="SSF74650">
    <property type="entry name" value="Galactose mutarotase-like"/>
    <property type="match status" value="1"/>
</dbReference>
<reference evidence="7" key="1">
    <citation type="journal article" date="2019" name="Int. J. Syst. Evol. Microbiol.">
        <title>The Global Catalogue of Microorganisms (GCM) 10K type strain sequencing project: providing services to taxonomists for standard genome sequencing and annotation.</title>
        <authorList>
            <consortium name="The Broad Institute Genomics Platform"/>
            <consortium name="The Broad Institute Genome Sequencing Center for Infectious Disease"/>
            <person name="Wu L."/>
            <person name="Ma J."/>
        </authorList>
    </citation>
    <scope>NUCLEOTIDE SEQUENCE [LARGE SCALE GENOMIC DNA]</scope>
    <source>
        <strain evidence="7">NBRC 109019</strain>
    </source>
</reference>
<protein>
    <recommendedName>
        <fullName evidence="5">Glycoside hydrolase family 38 central domain-containing protein</fullName>
    </recommendedName>
</protein>
<dbReference type="InterPro" id="IPR037094">
    <property type="entry name" value="Glyco_hydro_38_cen_sf"/>
</dbReference>
<accession>A0ABN6YIH8</accession>
<dbReference type="Gene3D" id="1.20.1270.50">
    <property type="entry name" value="Glycoside hydrolase family 38, central domain"/>
    <property type="match status" value="1"/>
</dbReference>
<dbReference type="Pfam" id="PF01074">
    <property type="entry name" value="Glyco_hydro_38N"/>
    <property type="match status" value="1"/>
</dbReference>